<evidence type="ECO:0000256" key="4">
    <source>
        <dbReference type="ARBA" id="ARBA00023143"/>
    </source>
</evidence>
<evidence type="ECO:0000313" key="11">
    <source>
        <dbReference type="Proteomes" id="UP000003374"/>
    </source>
</evidence>
<feature type="domain" description="Flagellar hook protein FlgE D2" evidence="8">
    <location>
        <begin position="160"/>
        <end position="281"/>
    </location>
</feature>
<dbReference type="GO" id="GO:0005829">
    <property type="term" value="C:cytosol"/>
    <property type="evidence" value="ECO:0007669"/>
    <property type="project" value="TreeGrafter"/>
</dbReference>
<comment type="subcellular location">
    <subcellularLocation>
        <location evidence="1 5">Bacterial flagellum basal body</location>
    </subcellularLocation>
</comment>
<gene>
    <name evidence="10" type="ORF">NB231_05330</name>
</gene>
<dbReference type="EMBL" id="AAOF01000004">
    <property type="protein sequence ID" value="EAR22305.1"/>
    <property type="molecule type" value="Genomic_DNA"/>
</dbReference>
<dbReference type="Proteomes" id="UP000003374">
    <property type="component" value="Unassembled WGS sequence"/>
</dbReference>
<dbReference type="PANTHER" id="PTHR30435">
    <property type="entry name" value="FLAGELLAR PROTEIN"/>
    <property type="match status" value="1"/>
</dbReference>
<evidence type="ECO:0000256" key="5">
    <source>
        <dbReference type="RuleBase" id="RU362116"/>
    </source>
</evidence>
<sequence>MSFETALTGLNAASADLDVTGNNVANSATTGFKSSRAEFADIYALSNVGTAQTSIGQGVRLAAVTQQFTQGQFDFTGNTLDLAVNGTGFFALNANGTTAYSRNGAFQLDRDGFIVDADGHRLNGYQAGSNGAISGALGDLQVNIGNVAPQATANIGLSANLDARAATIPTAFDAADPATYNFSTSTTVYDAQGKDHFATLYFQKQSDNVWDIYADGDDGTGAKDPATVTFDSRGEFVSATGATTYSFNYAGAGTSNISVDYSSLTQYGSVFDVKELSQDGFSTGQFTNLGVEDDGRLLARFTNGQSQTLGQIALSRFPSPQSLQQIGDTHWAETFASGAPVTAAPGSSGVGTIQGGALEKSNVNLTEQLVHMITAQRNFQANSQMISTQDQITQSILNIR</sequence>
<evidence type="ECO:0000256" key="3">
    <source>
        <dbReference type="ARBA" id="ARBA00019015"/>
    </source>
</evidence>
<dbReference type="AlphaFoldDB" id="A4BQF0"/>
<evidence type="ECO:0000259" key="6">
    <source>
        <dbReference type="Pfam" id="PF00460"/>
    </source>
</evidence>
<comment type="function">
    <text evidence="5">A flexible structure which links the flagellar filament to the drive apparatus in the basal body.</text>
</comment>
<name>A4BQF0_9GAMM</name>
<feature type="domain" description="Flagellar basal body rod protein N-terminal" evidence="6">
    <location>
        <begin position="4"/>
        <end position="33"/>
    </location>
</feature>
<dbReference type="Pfam" id="PF07559">
    <property type="entry name" value="FlgE_D2"/>
    <property type="match status" value="1"/>
</dbReference>
<evidence type="ECO:0000259" key="7">
    <source>
        <dbReference type="Pfam" id="PF06429"/>
    </source>
</evidence>
<dbReference type="InterPro" id="IPR011491">
    <property type="entry name" value="FlgE_D2"/>
</dbReference>
<dbReference type="InterPro" id="IPR019776">
    <property type="entry name" value="Flagellar_basal_body_rod_CS"/>
</dbReference>
<dbReference type="Pfam" id="PF06429">
    <property type="entry name" value="Flg_bbr_C"/>
    <property type="match status" value="1"/>
</dbReference>
<proteinExistence type="inferred from homology"/>
<evidence type="ECO:0000256" key="1">
    <source>
        <dbReference type="ARBA" id="ARBA00004117"/>
    </source>
</evidence>
<comment type="caution">
    <text evidence="10">The sequence shown here is derived from an EMBL/GenBank/DDBJ whole genome shotgun (WGS) entry which is preliminary data.</text>
</comment>
<evidence type="ECO:0000259" key="9">
    <source>
        <dbReference type="Pfam" id="PF22692"/>
    </source>
</evidence>
<keyword evidence="11" id="KW-1185">Reference proteome</keyword>
<dbReference type="InterPro" id="IPR010930">
    <property type="entry name" value="Flg_bb/hook_C_dom"/>
</dbReference>
<keyword evidence="4 5" id="KW-0975">Bacterial flagellum</keyword>
<dbReference type="GO" id="GO:0071978">
    <property type="term" value="P:bacterial-type flagellum-dependent swarming motility"/>
    <property type="evidence" value="ECO:0007669"/>
    <property type="project" value="TreeGrafter"/>
</dbReference>
<dbReference type="Pfam" id="PF00460">
    <property type="entry name" value="Flg_bb_rod"/>
    <property type="match status" value="1"/>
</dbReference>
<protein>
    <recommendedName>
        <fullName evidence="3 5">Flagellar hook protein FlgE</fullName>
    </recommendedName>
</protein>
<dbReference type="InterPro" id="IPR020013">
    <property type="entry name" value="Flagellar_FlgE/F/G"/>
</dbReference>
<evidence type="ECO:0000313" key="10">
    <source>
        <dbReference type="EMBL" id="EAR22305.1"/>
    </source>
</evidence>
<dbReference type="Pfam" id="PF22692">
    <property type="entry name" value="LlgE_F_G_D1"/>
    <property type="match status" value="1"/>
</dbReference>
<feature type="domain" description="Flagellar basal-body/hook protein C-terminal" evidence="7">
    <location>
        <begin position="355"/>
        <end position="399"/>
    </location>
</feature>
<dbReference type="PROSITE" id="PS00588">
    <property type="entry name" value="FLAGELLA_BB_ROD"/>
    <property type="match status" value="1"/>
</dbReference>
<dbReference type="InterPro" id="IPR053967">
    <property type="entry name" value="LlgE_F_G-like_D1"/>
</dbReference>
<dbReference type="GO" id="GO:0009425">
    <property type="term" value="C:bacterial-type flagellum basal body"/>
    <property type="evidence" value="ECO:0007669"/>
    <property type="project" value="UniProtKB-SubCell"/>
</dbReference>
<comment type="similarity">
    <text evidence="2 5">Belongs to the flagella basal body rod proteins family.</text>
</comment>
<dbReference type="InterPro" id="IPR037058">
    <property type="entry name" value="Falgellar_hook_FlgE_sf"/>
</dbReference>
<keyword evidence="10" id="KW-0969">Cilium</keyword>
<keyword evidence="10" id="KW-0282">Flagellum</keyword>
<dbReference type="InterPro" id="IPR001444">
    <property type="entry name" value="Flag_bb_rod_N"/>
</dbReference>
<dbReference type="eggNOG" id="COG1749">
    <property type="taxonomic scope" value="Bacteria"/>
</dbReference>
<accession>A4BQF0</accession>
<reference evidence="10 11" key="1">
    <citation type="submission" date="2006-02" db="EMBL/GenBank/DDBJ databases">
        <authorList>
            <person name="Waterbury J."/>
            <person name="Ferriera S."/>
            <person name="Johnson J."/>
            <person name="Kravitz S."/>
            <person name="Halpern A."/>
            <person name="Remington K."/>
            <person name="Beeson K."/>
            <person name="Tran B."/>
            <person name="Rogers Y.-H."/>
            <person name="Friedman R."/>
            <person name="Venter J.C."/>
        </authorList>
    </citation>
    <scope>NUCLEOTIDE SEQUENCE [LARGE SCALE GENOMIC DNA]</scope>
    <source>
        <strain evidence="10 11">Nb-231</strain>
    </source>
</reference>
<dbReference type="OrthoDB" id="8578401at2"/>
<dbReference type="NCBIfam" id="TIGR03506">
    <property type="entry name" value="FlgEFG_subfam"/>
    <property type="match status" value="1"/>
</dbReference>
<dbReference type="SUPFAM" id="SSF117143">
    <property type="entry name" value="Flagellar hook protein flgE"/>
    <property type="match status" value="1"/>
</dbReference>
<dbReference type="NCBIfam" id="NF004238">
    <property type="entry name" value="PRK05682.1-1"/>
    <property type="match status" value="1"/>
</dbReference>
<evidence type="ECO:0000259" key="8">
    <source>
        <dbReference type="Pfam" id="PF07559"/>
    </source>
</evidence>
<dbReference type="GO" id="GO:0009424">
    <property type="term" value="C:bacterial-type flagellum hook"/>
    <property type="evidence" value="ECO:0007669"/>
    <property type="project" value="TreeGrafter"/>
</dbReference>
<feature type="domain" description="Flagellar hook protein FlgE/F/G-like D1" evidence="9">
    <location>
        <begin position="83"/>
        <end position="144"/>
    </location>
</feature>
<keyword evidence="10" id="KW-0966">Cell projection</keyword>
<dbReference type="PANTHER" id="PTHR30435:SF1">
    <property type="entry name" value="FLAGELLAR HOOK PROTEIN FLGE"/>
    <property type="match status" value="1"/>
</dbReference>
<evidence type="ECO:0000256" key="2">
    <source>
        <dbReference type="ARBA" id="ARBA00009677"/>
    </source>
</evidence>
<dbReference type="RefSeq" id="WP_005000340.1">
    <property type="nucleotide sequence ID" value="NZ_CH672427.1"/>
</dbReference>
<dbReference type="Gene3D" id="2.60.98.20">
    <property type="entry name" value="Flagellar hook protein FlgE"/>
    <property type="match status" value="1"/>
</dbReference>
<organism evidence="10 11">
    <name type="scientific">Nitrococcus mobilis Nb-231</name>
    <dbReference type="NCBI Taxonomy" id="314278"/>
    <lineage>
        <taxon>Bacteria</taxon>
        <taxon>Pseudomonadati</taxon>
        <taxon>Pseudomonadota</taxon>
        <taxon>Gammaproteobacteria</taxon>
        <taxon>Chromatiales</taxon>
        <taxon>Ectothiorhodospiraceae</taxon>
        <taxon>Nitrococcus</taxon>
    </lineage>
</organism>
<dbReference type="HOGENOM" id="CLU_013687_2_0_6"/>
<dbReference type="InterPro" id="IPR037925">
    <property type="entry name" value="FlgE/F/G-like"/>
</dbReference>
<dbReference type="STRING" id="314278.NB231_05330"/>